<keyword evidence="8" id="KW-1185">Reference proteome</keyword>
<dbReference type="PROSITE" id="PS00518">
    <property type="entry name" value="ZF_RING_1"/>
    <property type="match status" value="1"/>
</dbReference>
<evidence type="ECO:0000256" key="1">
    <source>
        <dbReference type="ARBA" id="ARBA00022723"/>
    </source>
</evidence>
<dbReference type="SUPFAM" id="SSF57850">
    <property type="entry name" value="RING/U-box"/>
    <property type="match status" value="1"/>
</dbReference>
<dbReference type="EMBL" id="JABFTP020000042">
    <property type="protein sequence ID" value="KAL3271033.1"/>
    <property type="molecule type" value="Genomic_DNA"/>
</dbReference>
<proteinExistence type="predicted"/>
<dbReference type="InterPro" id="IPR013083">
    <property type="entry name" value="Znf_RING/FYVE/PHD"/>
</dbReference>
<evidence type="ECO:0000313" key="8">
    <source>
        <dbReference type="Proteomes" id="UP001516400"/>
    </source>
</evidence>
<keyword evidence="2 4" id="KW-0863">Zinc-finger</keyword>
<evidence type="ECO:0000256" key="2">
    <source>
        <dbReference type="ARBA" id="ARBA00022771"/>
    </source>
</evidence>
<dbReference type="InterPro" id="IPR001841">
    <property type="entry name" value="Znf_RING"/>
</dbReference>
<dbReference type="PANTHER" id="PTHR10825">
    <property type="entry name" value="RING FINGER DOMAIN-CONTAINING, POLYCOMB GROUP COMPONENT"/>
    <property type="match status" value="1"/>
</dbReference>
<feature type="domain" description="RING-type" evidence="6">
    <location>
        <begin position="50"/>
        <end position="89"/>
    </location>
</feature>
<evidence type="ECO:0000313" key="7">
    <source>
        <dbReference type="EMBL" id="KAL3271033.1"/>
    </source>
</evidence>
<dbReference type="PANTHER" id="PTHR10825:SF29">
    <property type="entry name" value="POLYCOMB GROUP RING FINGER PROTEIN 1"/>
    <property type="match status" value="1"/>
</dbReference>
<evidence type="ECO:0000256" key="3">
    <source>
        <dbReference type="ARBA" id="ARBA00022833"/>
    </source>
</evidence>
<dbReference type="Pfam" id="PF13923">
    <property type="entry name" value="zf-C3HC4_2"/>
    <property type="match status" value="1"/>
</dbReference>
<dbReference type="SMART" id="SM00184">
    <property type="entry name" value="RING"/>
    <property type="match status" value="1"/>
</dbReference>
<reference evidence="7 8" key="1">
    <citation type="journal article" date="2021" name="BMC Biol.">
        <title>Horizontally acquired antibacterial genes associated with adaptive radiation of ladybird beetles.</title>
        <authorList>
            <person name="Li H.S."/>
            <person name="Tang X.F."/>
            <person name="Huang Y.H."/>
            <person name="Xu Z.Y."/>
            <person name="Chen M.L."/>
            <person name="Du X.Y."/>
            <person name="Qiu B.Y."/>
            <person name="Chen P.T."/>
            <person name="Zhang W."/>
            <person name="Slipinski A."/>
            <person name="Escalona H.E."/>
            <person name="Waterhouse R.M."/>
            <person name="Zwick A."/>
            <person name="Pang H."/>
        </authorList>
    </citation>
    <scope>NUCLEOTIDE SEQUENCE [LARGE SCALE GENOMIC DNA]</scope>
    <source>
        <strain evidence="7">SYSU2018</strain>
    </source>
</reference>
<keyword evidence="1" id="KW-0479">Metal-binding</keyword>
<dbReference type="AlphaFoldDB" id="A0ABD2MX37"/>
<feature type="compositionally biased region" description="Low complexity" evidence="5">
    <location>
        <begin position="16"/>
        <end position="27"/>
    </location>
</feature>
<dbReference type="PROSITE" id="PS50089">
    <property type="entry name" value="ZF_RING_2"/>
    <property type="match status" value="1"/>
</dbReference>
<evidence type="ECO:0000256" key="4">
    <source>
        <dbReference type="PROSITE-ProRule" id="PRU00175"/>
    </source>
</evidence>
<keyword evidence="3" id="KW-0862">Zinc</keyword>
<dbReference type="GO" id="GO:0031519">
    <property type="term" value="C:PcG protein complex"/>
    <property type="evidence" value="ECO:0007669"/>
    <property type="project" value="UniProtKB-ARBA"/>
</dbReference>
<comment type="caution">
    <text evidence="7">The sequence shown here is derived from an EMBL/GenBank/DDBJ whole genome shotgun (WGS) entry which is preliminary data.</text>
</comment>
<name>A0ABD2MX37_9CUCU</name>
<dbReference type="GO" id="GO:0008270">
    <property type="term" value="F:zinc ion binding"/>
    <property type="evidence" value="ECO:0007669"/>
    <property type="project" value="UniProtKB-KW"/>
</dbReference>
<dbReference type="InterPro" id="IPR017907">
    <property type="entry name" value="Znf_RING_CS"/>
</dbReference>
<evidence type="ECO:0000259" key="6">
    <source>
        <dbReference type="PROSITE" id="PS50089"/>
    </source>
</evidence>
<protein>
    <recommendedName>
        <fullName evidence="6">RING-type domain-containing protein</fullName>
    </recommendedName>
</protein>
<gene>
    <name evidence="7" type="ORF">HHI36_021533</name>
</gene>
<accession>A0ABD2MX37</accession>
<organism evidence="7 8">
    <name type="scientific">Cryptolaemus montrouzieri</name>
    <dbReference type="NCBI Taxonomy" id="559131"/>
    <lineage>
        <taxon>Eukaryota</taxon>
        <taxon>Metazoa</taxon>
        <taxon>Ecdysozoa</taxon>
        <taxon>Arthropoda</taxon>
        <taxon>Hexapoda</taxon>
        <taxon>Insecta</taxon>
        <taxon>Pterygota</taxon>
        <taxon>Neoptera</taxon>
        <taxon>Endopterygota</taxon>
        <taxon>Coleoptera</taxon>
        <taxon>Polyphaga</taxon>
        <taxon>Cucujiformia</taxon>
        <taxon>Coccinelloidea</taxon>
        <taxon>Coccinellidae</taxon>
        <taxon>Scymninae</taxon>
        <taxon>Scymnini</taxon>
        <taxon>Cryptolaemus</taxon>
    </lineage>
</organism>
<feature type="region of interest" description="Disordered" evidence="5">
    <location>
        <begin position="1"/>
        <end position="27"/>
    </location>
</feature>
<evidence type="ECO:0000256" key="5">
    <source>
        <dbReference type="SAM" id="MobiDB-lite"/>
    </source>
</evidence>
<dbReference type="Proteomes" id="UP001516400">
    <property type="component" value="Unassembled WGS sequence"/>
</dbReference>
<feature type="non-terminal residue" evidence="7">
    <location>
        <position position="166"/>
    </location>
</feature>
<dbReference type="Gene3D" id="3.30.40.10">
    <property type="entry name" value="Zinc/RING finger domain, C3HC4 (zinc finger)"/>
    <property type="match status" value="1"/>
</dbReference>
<dbReference type="FunFam" id="3.30.40.10:FF:000033">
    <property type="entry name" value="Polycomb group RING finger protein 3"/>
    <property type="match status" value="1"/>
</dbReference>
<sequence>MDPEQRSPALADEQKQSSPSPVCQQSPLQPLEQQHHEKVKLREINPYLTCHICKGYLIDATTISECLHSFCRSCIIKFLEDSSFCPVCEVIINKAKPNLKLDKTLQDIVYKLVPGLFLAEMLRRKRFYAERPGEAGRVSPEQRGEDTERTIFNPQDRISLSLEYIG</sequence>